<dbReference type="InterPro" id="IPR003347">
    <property type="entry name" value="JmjC_dom"/>
</dbReference>
<dbReference type="Gene3D" id="2.60.120.650">
    <property type="entry name" value="Cupin"/>
    <property type="match status" value="1"/>
</dbReference>
<dbReference type="PANTHER" id="PTHR13096:SF8">
    <property type="entry name" value="RIBOSOMAL OXYGENASE 1"/>
    <property type="match status" value="1"/>
</dbReference>
<comment type="cofactor">
    <cofactor evidence="1">
        <name>Fe(2+)</name>
        <dbReference type="ChEBI" id="CHEBI:29033"/>
    </cofactor>
</comment>
<keyword evidence="8" id="KW-1185">Reference proteome</keyword>
<proteinExistence type="predicted"/>
<name>A0ABY4ALJ4_9BURK</name>
<gene>
    <name evidence="7" type="ORF">DHf2319_04510</name>
</gene>
<dbReference type="SUPFAM" id="SSF51197">
    <property type="entry name" value="Clavaminate synthase-like"/>
    <property type="match status" value="1"/>
</dbReference>
<keyword evidence="4" id="KW-0560">Oxidoreductase</keyword>
<evidence type="ECO:0000256" key="3">
    <source>
        <dbReference type="ARBA" id="ARBA00022964"/>
    </source>
</evidence>
<keyword evidence="2" id="KW-0479">Metal-binding</keyword>
<dbReference type="InterPro" id="IPR039994">
    <property type="entry name" value="NO66-like"/>
</dbReference>
<evidence type="ECO:0000259" key="6">
    <source>
        <dbReference type="PROSITE" id="PS51184"/>
    </source>
</evidence>
<dbReference type="Gene3D" id="3.40.366.30">
    <property type="entry name" value="50S ribosomal protein L16 arginine hydroxylase, Chain A, Domain 2"/>
    <property type="match status" value="1"/>
</dbReference>
<reference evidence="7 8" key="1">
    <citation type="submission" date="2020-11" db="EMBL/GenBank/DDBJ databases">
        <title>Algicoccus daihaiensis sp.nov., isolated from Daihai Lake in Inner Mongolia.</title>
        <authorList>
            <person name="Kai J."/>
        </authorList>
    </citation>
    <scope>NUCLEOTIDE SEQUENCE [LARGE SCALE GENOMIC DNA]</scope>
    <source>
        <strain evidence="8">f23</strain>
    </source>
</reference>
<keyword evidence="5" id="KW-0408">Iron</keyword>
<dbReference type="Pfam" id="PF08007">
    <property type="entry name" value="JmjC_2"/>
    <property type="match status" value="1"/>
</dbReference>
<evidence type="ECO:0000256" key="4">
    <source>
        <dbReference type="ARBA" id="ARBA00023002"/>
    </source>
</evidence>
<dbReference type="SMART" id="SM00558">
    <property type="entry name" value="JmjC"/>
    <property type="match status" value="1"/>
</dbReference>
<evidence type="ECO:0000313" key="7">
    <source>
        <dbReference type="EMBL" id="UOD51164.1"/>
    </source>
</evidence>
<organism evidence="7 8">
    <name type="scientific">Orrella daihaiensis</name>
    <dbReference type="NCBI Taxonomy" id="2782176"/>
    <lineage>
        <taxon>Bacteria</taxon>
        <taxon>Pseudomonadati</taxon>
        <taxon>Pseudomonadota</taxon>
        <taxon>Betaproteobacteria</taxon>
        <taxon>Burkholderiales</taxon>
        <taxon>Alcaligenaceae</taxon>
        <taxon>Orrella</taxon>
    </lineage>
</organism>
<dbReference type="InterPro" id="IPR046799">
    <property type="entry name" value="ROXA-like_wH"/>
</dbReference>
<dbReference type="PROSITE" id="PS51184">
    <property type="entry name" value="JMJC"/>
    <property type="match status" value="1"/>
</dbReference>
<dbReference type="RefSeq" id="WP_243479630.1">
    <property type="nucleotide sequence ID" value="NZ_CP063982.1"/>
</dbReference>
<keyword evidence="3" id="KW-0223">Dioxygenase</keyword>
<evidence type="ECO:0000256" key="2">
    <source>
        <dbReference type="ARBA" id="ARBA00022723"/>
    </source>
</evidence>
<feature type="domain" description="JmjC" evidence="6">
    <location>
        <begin position="97"/>
        <end position="224"/>
    </location>
</feature>
<evidence type="ECO:0000256" key="1">
    <source>
        <dbReference type="ARBA" id="ARBA00001954"/>
    </source>
</evidence>
<evidence type="ECO:0000256" key="5">
    <source>
        <dbReference type="ARBA" id="ARBA00023004"/>
    </source>
</evidence>
<accession>A0ABY4ALJ4</accession>
<evidence type="ECO:0000313" key="8">
    <source>
        <dbReference type="Proteomes" id="UP000831607"/>
    </source>
</evidence>
<dbReference type="Pfam" id="PF20514">
    <property type="entry name" value="WHD_ROXA"/>
    <property type="match status" value="1"/>
</dbReference>
<dbReference type="PANTHER" id="PTHR13096">
    <property type="entry name" value="MINA53 MYC INDUCED NUCLEAR ANTIGEN"/>
    <property type="match status" value="1"/>
</dbReference>
<protein>
    <submittedName>
        <fullName evidence="7">Cupin domain-containing protein</fullName>
    </submittedName>
</protein>
<dbReference type="EMBL" id="CP063982">
    <property type="protein sequence ID" value="UOD51164.1"/>
    <property type="molecule type" value="Genomic_DNA"/>
</dbReference>
<dbReference type="Proteomes" id="UP000831607">
    <property type="component" value="Chromosome"/>
</dbReference>
<sequence>MTHKPLAMLGGLTAEQFMHHHWQKRPLLVKQAFPGIEPPVSAANLKKLSKRDDVQSRLIWQEQGQWQLEHGPFGSLPGAKEPNWTLLVQSLDIHSDSASALLHQFNFVPSARLDDLMASIATQGGGVGPHFDSYDVFLIQAQGQRHWKFGQQKDLTLIDGLPLKILKNFTPQEDAVLEPGDMLYLPPHAAHDGIALTNDCMTLSVGFRAPDMATLAQGMLEAAAEQIAAREHGATSPMADPPLAGPDLSARLRDPEQAAVTEPALIPDTMINASINAVKSLRFDHALACRFLGCWLTEPNPLAVFEPSVEVSDLRSNGHLVLDRRTRMIYRDTMLFINGELASIKPNAILKRLANHRNLHLTQATLRGLSMATRDCLLDWLDAGWLHLKS</sequence>